<dbReference type="InterPro" id="IPR002912">
    <property type="entry name" value="ACT_dom"/>
</dbReference>
<evidence type="ECO:0000259" key="2">
    <source>
        <dbReference type="PROSITE" id="PS51671"/>
    </source>
</evidence>
<proteinExistence type="inferred from homology"/>
<dbReference type="Gene3D" id="3.10.20.30">
    <property type="match status" value="1"/>
</dbReference>
<keyword evidence="4" id="KW-0418">Kinase</keyword>
<keyword evidence="5" id="KW-1185">Reference proteome</keyword>
<dbReference type="RefSeq" id="WP_007547867.1">
    <property type="nucleotide sequence ID" value="NZ_ABZS01000166.1"/>
</dbReference>
<feature type="domain" description="TGS" evidence="3">
    <location>
        <begin position="25"/>
        <end position="86"/>
    </location>
</feature>
<dbReference type="SUPFAM" id="SSF55021">
    <property type="entry name" value="ACT-like"/>
    <property type="match status" value="1"/>
</dbReference>
<comment type="similarity">
    <text evidence="1">Belongs to the RelA/SpoT family.</text>
</comment>
<dbReference type="PANTHER" id="PTHR43061">
    <property type="entry name" value="GTP DIPHOSPHOKINASE RSH1, CHLOROPLASTIC-RELATED"/>
    <property type="match status" value="1"/>
</dbReference>
<dbReference type="InterPro" id="IPR045600">
    <property type="entry name" value="RelA/SpoT_AH_RIS"/>
</dbReference>
<reference evidence="4 5" key="1">
    <citation type="submission" date="2009-04" db="EMBL/GenBank/DDBJ databases">
        <authorList>
            <person name="Reysenbach A.-L."/>
            <person name="Heidelberg J.F."/>
            <person name="Nelson W.C."/>
        </authorList>
    </citation>
    <scope>NUCLEOTIDE SEQUENCE [LARGE SCALE GENOMIC DNA]</scope>
    <source>
        <strain evidence="4 5">SS-5</strain>
    </source>
</reference>
<dbReference type="OrthoDB" id="9805041at2"/>
<dbReference type="AlphaFoldDB" id="C4FLM8"/>
<dbReference type="CDD" id="cd04876">
    <property type="entry name" value="ACT_RelA-SpoT"/>
    <property type="match status" value="1"/>
</dbReference>
<organism evidence="4 5">
    <name type="scientific">Sulfurihydrogenibium yellowstonense SS-5</name>
    <dbReference type="NCBI Taxonomy" id="432331"/>
    <lineage>
        <taxon>Bacteria</taxon>
        <taxon>Pseudomonadati</taxon>
        <taxon>Aquificota</taxon>
        <taxon>Aquificia</taxon>
        <taxon>Aquificales</taxon>
        <taxon>Hydrogenothermaceae</taxon>
        <taxon>Sulfurihydrogenibium</taxon>
    </lineage>
</organism>
<dbReference type="GO" id="GO:0008728">
    <property type="term" value="F:GTP diphosphokinase activity"/>
    <property type="evidence" value="ECO:0007669"/>
    <property type="project" value="UniProtKB-EC"/>
</dbReference>
<evidence type="ECO:0000256" key="1">
    <source>
        <dbReference type="ARBA" id="ARBA00007476"/>
    </source>
</evidence>
<dbReference type="Gene3D" id="3.30.70.260">
    <property type="match status" value="1"/>
</dbReference>
<dbReference type="InterPro" id="IPR033655">
    <property type="entry name" value="TGS_RelA/SpoT"/>
</dbReference>
<name>C4FLM8_9AQUI</name>
<sequence length="350" mass="38919">NLLETLKENSSSEIINDISNDLILDEIYVFTPKGDLIKLPSGSTPVDFAYAIHTKVGHKAVGAKVNGKLVPLDTKLKSGDVVEIITKEGHNPSRDWLNFVVTSKAKTNIKQYIAKVEKEKSIKFGEKLLDKFLKKINKKLSTLTEEERNIILKRYNYKTFEDFLAALGDGKISPAKVIRLLREDKEDTETKSENKKAASDITIEVDGISNILSHLSKCCMPVPGDEIYGIVSKGKGIAIHRRECSNIKPVLESEPERIINVAWGKNIYHLYNCQIRIFTEDKPGILANVSNAVANSKSNISNARVQTLKSGKAIIDLTIQVRNKEHLNGILKSIKNTPGVFSVSRVLKKG</sequence>
<dbReference type="SUPFAM" id="SSF81271">
    <property type="entry name" value="TGS-like"/>
    <property type="match status" value="1"/>
</dbReference>
<protein>
    <submittedName>
        <fullName evidence="4">GTP pyrophosphokinase</fullName>
        <ecNumber evidence="4">2.7.6.5</ecNumber>
    </submittedName>
</protein>
<dbReference type="EMBL" id="ABZS01000166">
    <property type="protein sequence ID" value="EEP60022.1"/>
    <property type="molecule type" value="Genomic_DNA"/>
</dbReference>
<accession>C4FLM8</accession>
<dbReference type="InterPro" id="IPR012675">
    <property type="entry name" value="Beta-grasp_dom_sf"/>
</dbReference>
<dbReference type="EC" id="2.7.6.5" evidence="4"/>
<dbReference type="GO" id="GO:0016301">
    <property type="term" value="F:kinase activity"/>
    <property type="evidence" value="ECO:0007669"/>
    <property type="project" value="UniProtKB-KW"/>
</dbReference>
<dbReference type="InterPro" id="IPR012676">
    <property type="entry name" value="TGS-like"/>
</dbReference>
<evidence type="ECO:0000313" key="4">
    <source>
        <dbReference type="EMBL" id="EEP60022.1"/>
    </source>
</evidence>
<dbReference type="Pfam" id="PF13291">
    <property type="entry name" value="ACT_4"/>
    <property type="match status" value="1"/>
</dbReference>
<dbReference type="PROSITE" id="PS51880">
    <property type="entry name" value="TGS"/>
    <property type="match status" value="1"/>
</dbReference>
<gene>
    <name evidence="4" type="ORF">SULYE_1482</name>
</gene>
<dbReference type="PANTHER" id="PTHR43061:SF1">
    <property type="entry name" value="GTP DIPHOSPHOKINASE RSH1, CHLOROPLASTIC-RELATED"/>
    <property type="match status" value="1"/>
</dbReference>
<dbReference type="PROSITE" id="PS51671">
    <property type="entry name" value="ACT"/>
    <property type="match status" value="1"/>
</dbReference>
<keyword evidence="4" id="KW-0808">Transferase</keyword>
<comment type="caution">
    <text evidence="4">The sequence shown here is derived from an EMBL/GenBank/DDBJ whole genome shotgun (WGS) entry which is preliminary data.</text>
</comment>
<dbReference type="Pfam" id="PF02824">
    <property type="entry name" value="TGS"/>
    <property type="match status" value="1"/>
</dbReference>
<evidence type="ECO:0000259" key="3">
    <source>
        <dbReference type="PROSITE" id="PS51880"/>
    </source>
</evidence>
<dbReference type="FunFam" id="3.10.20.30:FF:000002">
    <property type="entry name" value="GTP pyrophosphokinase (RelA/SpoT)"/>
    <property type="match status" value="1"/>
</dbReference>
<dbReference type="CDD" id="cd01668">
    <property type="entry name" value="TGS_RSH"/>
    <property type="match status" value="1"/>
</dbReference>
<dbReference type="InterPro" id="IPR045865">
    <property type="entry name" value="ACT-like_dom_sf"/>
</dbReference>
<dbReference type="InterPro" id="IPR004095">
    <property type="entry name" value="TGS"/>
</dbReference>
<evidence type="ECO:0000313" key="5">
    <source>
        <dbReference type="Proteomes" id="UP000005540"/>
    </source>
</evidence>
<feature type="non-terminal residue" evidence="4">
    <location>
        <position position="1"/>
    </location>
</feature>
<feature type="domain" description="ACT" evidence="2">
    <location>
        <begin position="274"/>
        <end position="348"/>
    </location>
</feature>
<dbReference type="Pfam" id="PF19296">
    <property type="entry name" value="RelA_AH_RIS"/>
    <property type="match status" value="1"/>
</dbReference>
<dbReference type="Proteomes" id="UP000005540">
    <property type="component" value="Unassembled WGS sequence"/>
</dbReference>